<organism evidence="3 4">
    <name type="scientific">Polysphondylium violaceum</name>
    <dbReference type="NCBI Taxonomy" id="133409"/>
    <lineage>
        <taxon>Eukaryota</taxon>
        <taxon>Amoebozoa</taxon>
        <taxon>Evosea</taxon>
        <taxon>Eumycetozoa</taxon>
        <taxon>Dictyostelia</taxon>
        <taxon>Dictyosteliales</taxon>
        <taxon>Dictyosteliaceae</taxon>
        <taxon>Polysphondylium</taxon>
    </lineage>
</organism>
<protein>
    <recommendedName>
        <fullName evidence="5">SnoaL-like domain-containing protein</fullName>
    </recommendedName>
</protein>
<accession>A0A8J4PQF5</accession>
<feature type="signal peptide" evidence="2">
    <location>
        <begin position="1"/>
        <end position="21"/>
    </location>
</feature>
<keyword evidence="2" id="KW-0732">Signal</keyword>
<evidence type="ECO:0000313" key="4">
    <source>
        <dbReference type="Proteomes" id="UP000695562"/>
    </source>
</evidence>
<dbReference type="OrthoDB" id="16011at2759"/>
<reference evidence="3" key="1">
    <citation type="submission" date="2020-01" db="EMBL/GenBank/DDBJ databases">
        <title>Development of genomics and gene disruption for Polysphondylium violaceum indicates a role for the polyketide synthase stlB in stalk morphogenesis.</title>
        <authorList>
            <person name="Narita B."/>
            <person name="Kawabe Y."/>
            <person name="Kin K."/>
            <person name="Saito T."/>
            <person name="Gibbs R."/>
            <person name="Kuspa A."/>
            <person name="Muzny D."/>
            <person name="Queller D."/>
            <person name="Richards S."/>
            <person name="Strassman J."/>
            <person name="Sucgang R."/>
            <person name="Worley K."/>
            <person name="Schaap P."/>
        </authorList>
    </citation>
    <scope>NUCLEOTIDE SEQUENCE</scope>
    <source>
        <strain evidence="3">QSvi11</strain>
    </source>
</reference>
<dbReference type="EMBL" id="AJWJ01000306">
    <property type="protein sequence ID" value="KAF2072153.1"/>
    <property type="molecule type" value="Genomic_DNA"/>
</dbReference>
<comment type="caution">
    <text evidence="3">The sequence shown here is derived from an EMBL/GenBank/DDBJ whole genome shotgun (WGS) entry which is preliminary data.</text>
</comment>
<evidence type="ECO:0000256" key="1">
    <source>
        <dbReference type="SAM" id="MobiDB-lite"/>
    </source>
</evidence>
<dbReference type="AlphaFoldDB" id="A0A8J4PQF5"/>
<evidence type="ECO:0000313" key="3">
    <source>
        <dbReference type="EMBL" id="KAF2072153.1"/>
    </source>
</evidence>
<keyword evidence="4" id="KW-1185">Reference proteome</keyword>
<gene>
    <name evidence="3" type="ORF">CYY_006529</name>
</gene>
<name>A0A8J4PQF5_9MYCE</name>
<evidence type="ECO:0008006" key="5">
    <source>
        <dbReference type="Google" id="ProtNLM"/>
    </source>
</evidence>
<feature type="region of interest" description="Disordered" evidence="1">
    <location>
        <begin position="169"/>
        <end position="198"/>
    </location>
</feature>
<sequence>MKYLIVLLFVLACVSHNLVDAKKVKKDSNSTVSIEDRVREEIKVWENNWSGFPINCRKMVDTLASDGVVEYPAGKNIISGGHRKIFTRCEGFITENFSQMQTFAHGPVYVNGYNAAFERSTLFITKNNCRLYSRGIVTIQYDKDLKIKVLKDFFDLDELVQKYKDCQFPDTPLPDINATKDPEAATEETKTTTKKDEL</sequence>
<feature type="chain" id="PRO_5035239336" description="SnoaL-like domain-containing protein" evidence="2">
    <location>
        <begin position="22"/>
        <end position="198"/>
    </location>
</feature>
<feature type="compositionally biased region" description="Basic and acidic residues" evidence="1">
    <location>
        <begin position="178"/>
        <end position="198"/>
    </location>
</feature>
<proteinExistence type="predicted"/>
<evidence type="ECO:0000256" key="2">
    <source>
        <dbReference type="SAM" id="SignalP"/>
    </source>
</evidence>
<dbReference type="Proteomes" id="UP000695562">
    <property type="component" value="Unassembled WGS sequence"/>
</dbReference>
<dbReference type="Gene3D" id="3.10.450.50">
    <property type="match status" value="1"/>
</dbReference>